<dbReference type="InterPro" id="IPR011042">
    <property type="entry name" value="6-blade_b-propeller_TolB-like"/>
</dbReference>
<dbReference type="Proteomes" id="UP000507470">
    <property type="component" value="Unassembled WGS sequence"/>
</dbReference>
<protein>
    <recommendedName>
        <fullName evidence="2">B box-type domain-containing protein</fullName>
    </recommendedName>
</protein>
<proteinExistence type="predicted"/>
<evidence type="ECO:0000313" key="4">
    <source>
        <dbReference type="Proteomes" id="UP000507470"/>
    </source>
</evidence>
<keyword evidence="4" id="KW-1185">Reference proteome</keyword>
<keyword evidence="1" id="KW-0863">Zinc-finger</keyword>
<accession>A0A6J8B8H9</accession>
<feature type="domain" description="B box-type" evidence="2">
    <location>
        <begin position="37"/>
        <end position="79"/>
    </location>
</feature>
<evidence type="ECO:0000256" key="1">
    <source>
        <dbReference type="PROSITE-ProRule" id="PRU00024"/>
    </source>
</evidence>
<sequence>MSELLISDDCKQQSYISSNTTEVDVDYYSKEYTDILKQSQVCNQHMENYENFCINHEKPSCKQCVLEHHNKCGESVIPIEKACQNCKRSMTIQEVHGLICNMFKGIELIRDDRKDYLSSIHEQTVKIMTQIHEARQNVDEYLDKDQKRSTEKINDTLQVNDEMNMMSKIDRTLQNLERDMKDSVLISTAIKVIKKSRVEGLEDVKELKIRIDLETKKIRTTFKTHLDTIQQLLTEELDNIKKDAFTNEEALNAVLLEIERKMEMYKFIICRVEKESTDQDAFLVIKTIEEEVIKANESVQAINLDKTSISCKIDPKIENMIPSSSSFGCLNIKMKESAVCLPSRKLNQAQTIISVPVVNIANVTLLLKKTINTRGKCIEGCCLFDDGKIAFSDIEQSHLIVIKKGSGYYTVPISPPPNGIAVIDTITVAVSAEGTPPHVISIVNIKTKAIVEKITIGYPVDGIIFNTEFLFYTARENGIQKYNLAKKEKVAGLNCNTQRYAKLDMLGNKLYFNDASDHAVTCFDISKGKTYWQFRDTKVLKRPLSIATDKYGNVFVADFIQHEVILLSADGKVHKVLMSSEDGLFHPKTLFCSKTDNYLLVANKQENAFLYKLKYS</sequence>
<dbReference type="EMBL" id="CACVKT020002857">
    <property type="protein sequence ID" value="CAC5380252.1"/>
    <property type="molecule type" value="Genomic_DNA"/>
</dbReference>
<name>A0A6J8B8H9_MYTCO</name>
<evidence type="ECO:0000259" key="2">
    <source>
        <dbReference type="PROSITE" id="PS50119"/>
    </source>
</evidence>
<evidence type="ECO:0000313" key="3">
    <source>
        <dbReference type="EMBL" id="CAC5380252.1"/>
    </source>
</evidence>
<dbReference type="GO" id="GO:0008270">
    <property type="term" value="F:zinc ion binding"/>
    <property type="evidence" value="ECO:0007669"/>
    <property type="project" value="UniProtKB-KW"/>
</dbReference>
<dbReference type="PROSITE" id="PS50119">
    <property type="entry name" value="ZF_BBOX"/>
    <property type="match status" value="1"/>
</dbReference>
<keyword evidence="1" id="KW-0862">Zinc</keyword>
<dbReference type="Gene3D" id="2.120.10.30">
    <property type="entry name" value="TolB, C-terminal domain"/>
    <property type="match status" value="1"/>
</dbReference>
<reference evidence="3 4" key="1">
    <citation type="submission" date="2020-06" db="EMBL/GenBank/DDBJ databases">
        <authorList>
            <person name="Li R."/>
            <person name="Bekaert M."/>
        </authorList>
    </citation>
    <scope>NUCLEOTIDE SEQUENCE [LARGE SCALE GENOMIC DNA]</scope>
    <source>
        <strain evidence="4">wild</strain>
    </source>
</reference>
<dbReference type="SUPFAM" id="SSF101898">
    <property type="entry name" value="NHL repeat"/>
    <property type="match status" value="1"/>
</dbReference>
<organism evidence="3 4">
    <name type="scientific">Mytilus coruscus</name>
    <name type="common">Sea mussel</name>
    <dbReference type="NCBI Taxonomy" id="42192"/>
    <lineage>
        <taxon>Eukaryota</taxon>
        <taxon>Metazoa</taxon>
        <taxon>Spiralia</taxon>
        <taxon>Lophotrochozoa</taxon>
        <taxon>Mollusca</taxon>
        <taxon>Bivalvia</taxon>
        <taxon>Autobranchia</taxon>
        <taxon>Pteriomorphia</taxon>
        <taxon>Mytilida</taxon>
        <taxon>Mytiloidea</taxon>
        <taxon>Mytilidae</taxon>
        <taxon>Mytilinae</taxon>
        <taxon>Mytilus</taxon>
    </lineage>
</organism>
<gene>
    <name evidence="3" type="ORF">MCOR_16226</name>
</gene>
<dbReference type="OrthoDB" id="6087280at2759"/>
<dbReference type="InterPro" id="IPR000315">
    <property type="entry name" value="Znf_B-box"/>
</dbReference>
<keyword evidence="1" id="KW-0479">Metal-binding</keyword>
<dbReference type="AlphaFoldDB" id="A0A6J8B8H9"/>